<feature type="transmembrane region" description="Helical" evidence="1">
    <location>
        <begin position="70"/>
        <end position="88"/>
    </location>
</feature>
<evidence type="ECO:0000313" key="2">
    <source>
        <dbReference type="EMBL" id="GCE29522.1"/>
    </source>
</evidence>
<feature type="transmembrane region" description="Helical" evidence="1">
    <location>
        <begin position="6"/>
        <end position="27"/>
    </location>
</feature>
<keyword evidence="1" id="KW-1133">Transmembrane helix</keyword>
<accession>A0A402BDZ9</accession>
<organism evidence="2 3">
    <name type="scientific">Dictyobacter alpinus</name>
    <dbReference type="NCBI Taxonomy" id="2014873"/>
    <lineage>
        <taxon>Bacteria</taxon>
        <taxon>Bacillati</taxon>
        <taxon>Chloroflexota</taxon>
        <taxon>Ktedonobacteria</taxon>
        <taxon>Ktedonobacterales</taxon>
        <taxon>Dictyobacteraceae</taxon>
        <taxon>Dictyobacter</taxon>
    </lineage>
</organism>
<gene>
    <name evidence="2" type="ORF">KDA_50060</name>
</gene>
<evidence type="ECO:0000313" key="3">
    <source>
        <dbReference type="Proteomes" id="UP000287171"/>
    </source>
</evidence>
<protein>
    <submittedName>
        <fullName evidence="2">Uncharacterized protein</fullName>
    </submittedName>
</protein>
<keyword evidence="3" id="KW-1185">Reference proteome</keyword>
<keyword evidence="1" id="KW-0812">Transmembrane</keyword>
<sequence length="98" mass="11108">MAPILISLLQPVFLLGGALIDLAYWYLKPSPTRVLEMRIFAAIATAAPYAVYMIWVVSTLHVVWTIHMQVGVVYVLLMIGWCLSYLSYPPQRPEEKQA</sequence>
<dbReference type="EMBL" id="BIFT01000002">
    <property type="protein sequence ID" value="GCE29522.1"/>
    <property type="molecule type" value="Genomic_DNA"/>
</dbReference>
<evidence type="ECO:0000256" key="1">
    <source>
        <dbReference type="SAM" id="Phobius"/>
    </source>
</evidence>
<dbReference type="RefSeq" id="WP_126629770.1">
    <property type="nucleotide sequence ID" value="NZ_BIFT01000002.1"/>
</dbReference>
<name>A0A402BDZ9_9CHLR</name>
<dbReference type="AlphaFoldDB" id="A0A402BDZ9"/>
<comment type="caution">
    <text evidence="2">The sequence shown here is derived from an EMBL/GenBank/DDBJ whole genome shotgun (WGS) entry which is preliminary data.</text>
</comment>
<proteinExistence type="predicted"/>
<reference evidence="3" key="1">
    <citation type="submission" date="2018-12" db="EMBL/GenBank/DDBJ databases">
        <title>Tengunoibacter tsumagoiensis gen. nov., sp. nov., Dictyobacter kobayashii sp. nov., D. alpinus sp. nov., and D. joshuensis sp. nov. and description of Dictyobacteraceae fam. nov. within the order Ktedonobacterales isolated from Tengu-no-mugimeshi.</title>
        <authorList>
            <person name="Wang C.M."/>
            <person name="Zheng Y."/>
            <person name="Sakai Y."/>
            <person name="Toyoda A."/>
            <person name="Minakuchi Y."/>
            <person name="Abe K."/>
            <person name="Yokota A."/>
            <person name="Yabe S."/>
        </authorList>
    </citation>
    <scope>NUCLEOTIDE SEQUENCE [LARGE SCALE GENOMIC DNA]</scope>
    <source>
        <strain evidence="3">Uno16</strain>
    </source>
</reference>
<feature type="transmembrane region" description="Helical" evidence="1">
    <location>
        <begin position="39"/>
        <end position="64"/>
    </location>
</feature>
<dbReference type="Proteomes" id="UP000287171">
    <property type="component" value="Unassembled WGS sequence"/>
</dbReference>
<keyword evidence="1" id="KW-0472">Membrane</keyword>